<reference evidence="3" key="1">
    <citation type="journal article" date="2012" name="J. Bacteriol.">
        <title>Genome sequence of the haloalkaliphilic methanotrophic bacterium Methylomicrobium alcaliphilum 20Z.</title>
        <authorList>
            <person name="Vuilleumier S."/>
            <person name="Khmelenina V.N."/>
            <person name="Bringel F."/>
            <person name="Reshetnikov A.S."/>
            <person name="Lajus A."/>
            <person name="Mangenot S."/>
            <person name="Rouy Z."/>
            <person name="Op den Camp H.J."/>
            <person name="Jetten M.S."/>
            <person name="Dispirito A.A."/>
            <person name="Dunfield P."/>
            <person name="Klotz M.G."/>
            <person name="Semrau J.D."/>
            <person name="Stein L.Y."/>
            <person name="Barbe V."/>
            <person name="Medigue C."/>
            <person name="Trotsenko Y.A."/>
            <person name="Kalyuzhnaya M.G."/>
        </authorList>
    </citation>
    <scope>NUCLEOTIDE SEQUENCE [LARGE SCALE GENOMIC DNA]</scope>
    <source>
        <strain evidence="3">DSM 19304 / NCIMB 14124 / VKM B-2133 / 20Z</strain>
    </source>
</reference>
<dbReference type="AlphaFoldDB" id="G4SWT9"/>
<evidence type="ECO:0000256" key="1">
    <source>
        <dbReference type="SAM" id="SignalP"/>
    </source>
</evidence>
<organism evidence="2 3">
    <name type="scientific">Methylotuvimicrobium alcaliphilum (strain DSM 19304 / NCIMB 14124 / VKM B-2133 / 20Z)</name>
    <name type="common">Methylomicrobium alcaliphilum</name>
    <dbReference type="NCBI Taxonomy" id="1091494"/>
    <lineage>
        <taxon>Bacteria</taxon>
        <taxon>Pseudomonadati</taxon>
        <taxon>Pseudomonadota</taxon>
        <taxon>Gammaproteobacteria</taxon>
        <taxon>Methylococcales</taxon>
        <taxon>Methylococcaceae</taxon>
        <taxon>Methylotuvimicrobium</taxon>
    </lineage>
</organism>
<dbReference type="PATRIC" id="fig|271065.3.peg.314"/>
<dbReference type="EMBL" id="FO082060">
    <property type="protein sequence ID" value="CCE22005.1"/>
    <property type="molecule type" value="Genomic_DNA"/>
</dbReference>
<name>G4SWT9_META2</name>
<keyword evidence="1" id="KW-0732">Signal</keyword>
<gene>
    <name evidence="2" type="ordered locus">MEALZ_0305</name>
</gene>
<dbReference type="RefSeq" id="WP_014146814.1">
    <property type="nucleotide sequence ID" value="NC_016112.1"/>
</dbReference>
<accession>G4SWT9</accession>
<dbReference type="HOGENOM" id="CLU_2023969_0_0_6"/>
<dbReference type="KEGG" id="mah:MEALZ_0305"/>
<feature type="chain" id="PRO_5003468022" description="Lipoprotein" evidence="1">
    <location>
        <begin position="24"/>
        <end position="122"/>
    </location>
</feature>
<evidence type="ECO:0000313" key="2">
    <source>
        <dbReference type="EMBL" id="CCE22005.1"/>
    </source>
</evidence>
<evidence type="ECO:0000313" key="3">
    <source>
        <dbReference type="Proteomes" id="UP000008315"/>
    </source>
</evidence>
<feature type="signal peptide" evidence="1">
    <location>
        <begin position="1"/>
        <end position="23"/>
    </location>
</feature>
<sequence length="122" mass="13619">MSFLIRSLFPIAFASAIALSGCASEPTVADLMREHAETAKSESELKTRLSGEWERGSKLLSSGEKKVSKGNEVIEDAQKDLKKGQDMVSEGYKEIEEGRSLMRMSEQLFREKYPTLKLETGK</sequence>
<protein>
    <recommendedName>
        <fullName evidence="4">Lipoprotein</fullName>
    </recommendedName>
</protein>
<dbReference type="Proteomes" id="UP000008315">
    <property type="component" value="Chromosome"/>
</dbReference>
<keyword evidence="3" id="KW-1185">Reference proteome</keyword>
<proteinExistence type="predicted"/>
<evidence type="ECO:0008006" key="4">
    <source>
        <dbReference type="Google" id="ProtNLM"/>
    </source>
</evidence>
<dbReference type="PROSITE" id="PS51257">
    <property type="entry name" value="PROKAR_LIPOPROTEIN"/>
    <property type="match status" value="1"/>
</dbReference>